<sequence>MSNLIIICFGFDNEDSTNANSLCLYEILNNLSYQNEINIITSTLREDIHLKTESNINTYYLPVAKKRNGKIDFKKWENDILFFFQQYLKGKLSDETNLLTISFPLSTLTIGKKVKKKFPRINWLVYELDPYAFNKVLRLQYLLFFYRFFKEFNILASADKVMLTHELYNQYTRSPFYILKRKFVDFGIPLMKIHNKDKNNIFTKETVTFAYIGSFYKKIRNPEYMFKVFLEVVKTHKNFILNLYGLKKDDLDKKYVDLLGENLVIHGRVSKNVISKVIEDTDFLINIGNSISNQLPSKVLEYIGTGKPIINFYTIKNDTSNKYLTSYPYALLLKQLNGGTNEQSKKVINFVDNHIGVYATNKQLTELYYYHTVEAVSIRLLKMLK</sequence>
<evidence type="ECO:0000313" key="2">
    <source>
        <dbReference type="Proteomes" id="UP000626786"/>
    </source>
</evidence>
<name>A0ABR8U964_9BACL</name>
<protein>
    <submittedName>
        <fullName evidence="1">Glycosyltransferase</fullName>
    </submittedName>
</protein>
<gene>
    <name evidence="1" type="ORF">H9649_08305</name>
</gene>
<dbReference type="EMBL" id="JACSQN010000006">
    <property type="protein sequence ID" value="MBD7984578.1"/>
    <property type="molecule type" value="Genomic_DNA"/>
</dbReference>
<evidence type="ECO:0000313" key="1">
    <source>
        <dbReference type="EMBL" id="MBD7984578.1"/>
    </source>
</evidence>
<keyword evidence="2" id="KW-1185">Reference proteome</keyword>
<comment type="caution">
    <text evidence="1">The sequence shown here is derived from an EMBL/GenBank/DDBJ whole genome shotgun (WGS) entry which is preliminary data.</text>
</comment>
<dbReference type="Gene3D" id="3.40.50.2000">
    <property type="entry name" value="Glycogen Phosphorylase B"/>
    <property type="match status" value="1"/>
</dbReference>
<dbReference type="RefSeq" id="WP_191694276.1">
    <property type="nucleotide sequence ID" value="NZ_JACSQN010000006.1"/>
</dbReference>
<organism evidence="1 2">
    <name type="scientific">Sporosarcina quadrami</name>
    <dbReference type="NCBI Taxonomy" id="2762234"/>
    <lineage>
        <taxon>Bacteria</taxon>
        <taxon>Bacillati</taxon>
        <taxon>Bacillota</taxon>
        <taxon>Bacilli</taxon>
        <taxon>Bacillales</taxon>
        <taxon>Caryophanaceae</taxon>
        <taxon>Sporosarcina</taxon>
    </lineage>
</organism>
<proteinExistence type="predicted"/>
<dbReference type="Proteomes" id="UP000626786">
    <property type="component" value="Unassembled WGS sequence"/>
</dbReference>
<dbReference type="SUPFAM" id="SSF53756">
    <property type="entry name" value="UDP-Glycosyltransferase/glycogen phosphorylase"/>
    <property type="match status" value="1"/>
</dbReference>
<accession>A0ABR8U964</accession>
<reference evidence="1 2" key="1">
    <citation type="submission" date="2020-08" db="EMBL/GenBank/DDBJ databases">
        <title>A Genomic Blueprint of the Chicken Gut Microbiome.</title>
        <authorList>
            <person name="Gilroy R."/>
            <person name="Ravi A."/>
            <person name="Getino M."/>
            <person name="Pursley I."/>
            <person name="Horton D.L."/>
            <person name="Alikhan N.-F."/>
            <person name="Baker D."/>
            <person name="Gharbi K."/>
            <person name="Hall N."/>
            <person name="Watson M."/>
            <person name="Adriaenssens E.M."/>
            <person name="Foster-Nyarko E."/>
            <person name="Jarju S."/>
            <person name="Secka A."/>
            <person name="Antonio M."/>
            <person name="Oren A."/>
            <person name="Chaudhuri R."/>
            <person name="La Ragione R.M."/>
            <person name="Hildebrand F."/>
            <person name="Pallen M.J."/>
        </authorList>
    </citation>
    <scope>NUCLEOTIDE SEQUENCE [LARGE SCALE GENOMIC DNA]</scope>
    <source>
        <strain evidence="1 2">Sa2YVA2</strain>
    </source>
</reference>